<gene>
    <name evidence="2" type="ORF">ASN18_3297</name>
</gene>
<dbReference type="Proteomes" id="UP000060487">
    <property type="component" value="Unassembled WGS sequence"/>
</dbReference>
<name>A0ABR5SBZ8_9BACT</name>
<reference evidence="2 3" key="1">
    <citation type="submission" date="2015-11" db="EMBL/GenBank/DDBJ databases">
        <authorList>
            <person name="Lin W."/>
        </authorList>
    </citation>
    <scope>NUCLEOTIDE SEQUENCE [LARGE SCALE GENOMIC DNA]</scope>
    <source>
        <strain evidence="2 3">HCH-1</strain>
    </source>
</reference>
<evidence type="ECO:0000313" key="2">
    <source>
        <dbReference type="EMBL" id="KWT74980.1"/>
    </source>
</evidence>
<sequence length="112" mass="12944">MRNVLDDVDPNELEAIFDERLQRGKYLDLYRFMDNAYLVSMDGSEYFSSDKICCSGCLRKEDKKGKVSYSHQIMQAVLMHPDMKQVIPLTPEEIRNTDGDKKQDCEISVGKD</sequence>
<dbReference type="EMBL" id="LNQR01000135">
    <property type="protein sequence ID" value="KWT74980.1"/>
    <property type="molecule type" value="Genomic_DNA"/>
</dbReference>
<accession>A0ABR5SBZ8</accession>
<comment type="caution">
    <text evidence="2">The sequence shown here is derived from an EMBL/GenBank/DDBJ whole genome shotgun (WGS) entry which is preliminary data.</text>
</comment>
<keyword evidence="3" id="KW-1185">Reference proteome</keyword>
<evidence type="ECO:0000313" key="3">
    <source>
        <dbReference type="Proteomes" id="UP000060487"/>
    </source>
</evidence>
<evidence type="ECO:0000256" key="1">
    <source>
        <dbReference type="SAM" id="MobiDB-lite"/>
    </source>
</evidence>
<feature type="region of interest" description="Disordered" evidence="1">
    <location>
        <begin position="91"/>
        <end position="112"/>
    </location>
</feature>
<feature type="compositionally biased region" description="Basic and acidic residues" evidence="1">
    <location>
        <begin position="92"/>
        <end position="112"/>
    </location>
</feature>
<organism evidence="2 3">
    <name type="scientific">Candidatus Magnetominusculus xianensis</name>
    <dbReference type="NCBI Taxonomy" id="1748249"/>
    <lineage>
        <taxon>Bacteria</taxon>
        <taxon>Pseudomonadati</taxon>
        <taxon>Nitrospirota</taxon>
        <taxon>Nitrospiria</taxon>
        <taxon>Nitrospirales</taxon>
        <taxon>Nitrospiraceae</taxon>
        <taxon>Candidatus Magnetominusculus</taxon>
    </lineage>
</organism>
<protein>
    <submittedName>
        <fullName evidence="2">Uncharacterized protein</fullName>
    </submittedName>
</protein>
<proteinExistence type="predicted"/>